<feature type="repeat" description="PPR" evidence="3">
    <location>
        <begin position="676"/>
        <end position="706"/>
    </location>
</feature>
<dbReference type="Pfam" id="PF01535">
    <property type="entry name" value="PPR"/>
    <property type="match status" value="7"/>
</dbReference>
<dbReference type="InterPro" id="IPR011990">
    <property type="entry name" value="TPR-like_helical_dom_sf"/>
</dbReference>
<reference evidence="4" key="1">
    <citation type="submission" date="2020-08" db="EMBL/GenBank/DDBJ databases">
        <title>Plant Genome Project.</title>
        <authorList>
            <person name="Zhang R.-G."/>
        </authorList>
    </citation>
    <scope>NUCLEOTIDE SEQUENCE</scope>
    <source>
        <strain evidence="4">WSP0</strain>
        <tissue evidence="4">Leaf</tissue>
    </source>
</reference>
<evidence type="ECO:0000256" key="1">
    <source>
        <dbReference type="ARBA" id="ARBA00022737"/>
    </source>
</evidence>
<comment type="similarity">
    <text evidence="2">Belongs to the PPR family. PCMP-E subfamily.</text>
</comment>
<dbReference type="GO" id="GO:0009451">
    <property type="term" value="P:RNA modification"/>
    <property type="evidence" value="ECO:0007669"/>
    <property type="project" value="InterPro"/>
</dbReference>
<dbReference type="InterPro" id="IPR046848">
    <property type="entry name" value="E_motif"/>
</dbReference>
<feature type="repeat" description="PPR" evidence="3">
    <location>
        <begin position="365"/>
        <end position="399"/>
    </location>
</feature>
<dbReference type="PANTHER" id="PTHR47926:SF389">
    <property type="entry name" value="PENTATRICOPEPTIDE PROTEIN-RELATED"/>
    <property type="match status" value="1"/>
</dbReference>
<name>A0AAV6IH30_9ERIC</name>
<dbReference type="EMBL" id="JACTNZ010000011">
    <property type="protein sequence ID" value="KAG5525960.1"/>
    <property type="molecule type" value="Genomic_DNA"/>
</dbReference>
<keyword evidence="5" id="KW-1185">Reference proteome</keyword>
<feature type="repeat" description="PPR" evidence="3">
    <location>
        <begin position="400"/>
        <end position="434"/>
    </location>
</feature>
<dbReference type="PROSITE" id="PS51375">
    <property type="entry name" value="PPR"/>
    <property type="match status" value="9"/>
</dbReference>
<dbReference type="FunFam" id="1.25.40.10:FF:000280">
    <property type="entry name" value="Pentatricopeptide repeat-containing protein"/>
    <property type="match status" value="1"/>
</dbReference>
<dbReference type="SUPFAM" id="SSF48592">
    <property type="entry name" value="GroEL equatorial domain-like"/>
    <property type="match status" value="2"/>
</dbReference>
<dbReference type="InterPro" id="IPR046960">
    <property type="entry name" value="PPR_At4g14850-like_plant"/>
</dbReference>
<evidence type="ECO:0000256" key="2">
    <source>
        <dbReference type="ARBA" id="ARBA00061659"/>
    </source>
</evidence>
<feature type="repeat" description="PPR" evidence="3">
    <location>
        <begin position="501"/>
        <end position="535"/>
    </location>
</feature>
<dbReference type="InterPro" id="IPR002885">
    <property type="entry name" value="PPR_rpt"/>
</dbReference>
<dbReference type="InterPro" id="IPR027413">
    <property type="entry name" value="GROEL-like_equatorial_sf"/>
</dbReference>
<dbReference type="Proteomes" id="UP000823749">
    <property type="component" value="Chromosome 11"/>
</dbReference>
<dbReference type="Pfam" id="PF20431">
    <property type="entry name" value="E_motif"/>
    <property type="match status" value="1"/>
</dbReference>
<dbReference type="FunFam" id="1.25.40.10:FF:000393">
    <property type="entry name" value="Pentatricopeptide repeat-containing protein At1g20230"/>
    <property type="match status" value="2"/>
</dbReference>
<dbReference type="Gene3D" id="1.10.560.10">
    <property type="entry name" value="GroEL-like equatorial domain"/>
    <property type="match status" value="2"/>
</dbReference>
<dbReference type="NCBIfam" id="TIGR00756">
    <property type="entry name" value="PPR"/>
    <property type="match status" value="7"/>
</dbReference>
<gene>
    <name evidence="4" type="ORF">RHGRI_032302</name>
</gene>
<evidence type="ECO:0000313" key="5">
    <source>
        <dbReference type="Proteomes" id="UP000823749"/>
    </source>
</evidence>
<accession>A0AAV6IH30</accession>
<feature type="repeat" description="PPR" evidence="3">
    <location>
        <begin position="641"/>
        <end position="675"/>
    </location>
</feature>
<dbReference type="Pfam" id="PF13041">
    <property type="entry name" value="PPR_2"/>
    <property type="match status" value="2"/>
</dbReference>
<comment type="caution">
    <text evidence="4">The sequence shown here is derived from an EMBL/GenBank/DDBJ whole genome shotgun (WGS) entry which is preliminary data.</text>
</comment>
<dbReference type="GO" id="GO:0003723">
    <property type="term" value="F:RNA binding"/>
    <property type="evidence" value="ECO:0007669"/>
    <property type="project" value="InterPro"/>
</dbReference>
<evidence type="ECO:0000256" key="3">
    <source>
        <dbReference type="PROSITE-ProRule" id="PRU00708"/>
    </source>
</evidence>
<feature type="repeat" description="PPR" evidence="3">
    <location>
        <begin position="540"/>
        <end position="574"/>
    </location>
</feature>
<proteinExistence type="inferred from homology"/>
<feature type="repeat" description="PPR" evidence="3">
    <location>
        <begin position="264"/>
        <end position="298"/>
    </location>
</feature>
<dbReference type="AlphaFoldDB" id="A0AAV6IH30"/>
<dbReference type="Gene3D" id="1.25.40.10">
    <property type="entry name" value="Tetratricopeptide repeat domain"/>
    <property type="match status" value="5"/>
</dbReference>
<evidence type="ECO:0000313" key="4">
    <source>
        <dbReference type="EMBL" id="KAG5525960.1"/>
    </source>
</evidence>
<keyword evidence="1" id="KW-0677">Repeat</keyword>
<dbReference type="PANTHER" id="PTHR47926">
    <property type="entry name" value="PENTATRICOPEPTIDE REPEAT-CONTAINING PROTEIN"/>
    <property type="match status" value="1"/>
</dbReference>
<protein>
    <submittedName>
        <fullName evidence="4">Uncharacterized protein</fullName>
    </submittedName>
</protein>
<feature type="repeat" description="PPR" evidence="3">
    <location>
        <begin position="470"/>
        <end position="500"/>
    </location>
</feature>
<feature type="repeat" description="PPR" evidence="3">
    <location>
        <begin position="334"/>
        <end position="364"/>
    </location>
</feature>
<organism evidence="4 5">
    <name type="scientific">Rhododendron griersonianum</name>
    <dbReference type="NCBI Taxonomy" id="479676"/>
    <lineage>
        <taxon>Eukaryota</taxon>
        <taxon>Viridiplantae</taxon>
        <taxon>Streptophyta</taxon>
        <taxon>Embryophyta</taxon>
        <taxon>Tracheophyta</taxon>
        <taxon>Spermatophyta</taxon>
        <taxon>Magnoliopsida</taxon>
        <taxon>eudicotyledons</taxon>
        <taxon>Gunneridae</taxon>
        <taxon>Pentapetalae</taxon>
        <taxon>asterids</taxon>
        <taxon>Ericales</taxon>
        <taxon>Ericaceae</taxon>
        <taxon>Ericoideae</taxon>
        <taxon>Rhodoreae</taxon>
        <taxon>Rhododendron</taxon>
    </lineage>
</organism>
<sequence length="872" mass="96600">MSKGIRLEKEFSTGSNRNLHCLSEAEKDEFGCDWASASRAAQAMVAAKAMMGEIFVTVQSRVFHDRNYVAKDINFGTGARVAMLQGVNELAEAVKVTMGPKYVNMVKAGIVDPLKVIRTALLDAASVSLLLTTTKAKVVDHQGEKNPLANGMTNMDDLLHGASSRRMISLSPYLHLSKLSYPQIFSHRISDSLHHQTHNELLDHLLRKSTTIQQCQQLHTQIIHIGAHTSSFLAARLVATYTRFGLLFDARKAFESAQVDCFSSLLLWNSILRANVTCGEHEEALRVYLRMRKLGVGPDGFSFPLVIRACGLIGDSRLCRNVHSHVFQMGSQYNLHVANELLVMYGKVGKMEDARRVFDRMAERTHISWNCMVSGFAMNFDCDGAIEMFRKMESEGLEPNLVTWTSLLSSYARCGRHEAMLHFYGEMRKMGIGCTAEALAVVISVCADSGSLHKGEVIHGYVIKGGFENYLFVYNSLICMYGRNGAVRDAKNLFSEMDMKNIVSWNALITSYAESGLCDEAYAIFSQMENSDVYPMVRPNVISWSAIVGGFASKGHGKESLELFRRMQTAKVLANSITISSVLSVCAEYSAFGLGREIHGHTIKAIMDGNILVGNGLINMYTKCGSLDKALLVFEEIDGRDLVSWNLMIAGYGMHGLGNYALETFEQMMKAGYNPDGVTFVAVLSACSHAGLVSEGRKIFKQMESKFGIEPQVEHYSCIVDLLGRAGFLQEASEMVRSMPIEPNSYVWGALMNSCRMHKNTDIAQETASRIFSLDSETTGSYTLLSNIYASTGRWDDSARVRISAKAKGLKKIPGQSWIEVQNKVHMFSAGNNNTLETGMEEVYNILKDLGLQMEMEIEESSPDKSSVLQDV</sequence>
<dbReference type="FunFam" id="1.25.40.10:FF:000031">
    <property type="entry name" value="Pentatricopeptide repeat-containing protein mitochondrial"/>
    <property type="match status" value="1"/>
</dbReference>